<dbReference type="GO" id="GO:0003677">
    <property type="term" value="F:DNA binding"/>
    <property type="evidence" value="ECO:0007669"/>
    <property type="project" value="InterPro"/>
</dbReference>
<proteinExistence type="predicted"/>
<dbReference type="GO" id="GO:0006935">
    <property type="term" value="P:chemotaxis"/>
    <property type="evidence" value="ECO:0007669"/>
    <property type="project" value="InterPro"/>
</dbReference>
<protein>
    <submittedName>
        <fullName evidence="3">Uncharacterized protein</fullName>
    </submittedName>
</protein>
<dbReference type="EMBL" id="WUUT01000002">
    <property type="protein sequence ID" value="MXR51284.1"/>
    <property type="molecule type" value="Genomic_DNA"/>
</dbReference>
<evidence type="ECO:0000313" key="4">
    <source>
        <dbReference type="Proteomes" id="UP000466535"/>
    </source>
</evidence>
<keyword evidence="4" id="KW-1185">Reference proteome</keyword>
<dbReference type="PANTHER" id="PTHR42201">
    <property type="entry name" value="TAXIS PROTEIN"/>
    <property type="match status" value="1"/>
</dbReference>
<evidence type="ECO:0000313" key="3">
    <source>
        <dbReference type="EMBL" id="MXR51284.1"/>
    </source>
</evidence>
<dbReference type="GO" id="GO:0006310">
    <property type="term" value="P:DNA recombination"/>
    <property type="evidence" value="ECO:0007669"/>
    <property type="project" value="UniProtKB-KW"/>
</dbReference>
<accession>A0A6B0SZZ8</accession>
<name>A0A6B0SZZ8_9EURY</name>
<dbReference type="OrthoDB" id="142231at2157"/>
<dbReference type="SUPFAM" id="SSF56349">
    <property type="entry name" value="DNA breaking-rejoining enzymes"/>
    <property type="match status" value="1"/>
</dbReference>
<evidence type="ECO:0000256" key="2">
    <source>
        <dbReference type="SAM" id="MobiDB-lite"/>
    </source>
</evidence>
<dbReference type="Proteomes" id="UP000466535">
    <property type="component" value="Unassembled WGS sequence"/>
</dbReference>
<reference evidence="3 4" key="1">
    <citation type="submission" date="2019-12" db="EMBL/GenBank/DDBJ databases">
        <title>Isolation and characterization of three novel carbon monoxide-oxidizing members of Halobacteria from salione crusts and soils.</title>
        <authorList>
            <person name="Myers M.R."/>
            <person name="King G.M."/>
        </authorList>
    </citation>
    <scope>NUCLEOTIDE SEQUENCE [LARGE SCALE GENOMIC DNA]</scope>
    <source>
        <strain evidence="3 4">WSH3</strain>
    </source>
</reference>
<keyword evidence="1" id="KW-0233">DNA recombination</keyword>
<dbReference type="Pfam" id="PF04283">
    <property type="entry name" value="CheF-arch"/>
    <property type="match status" value="1"/>
</dbReference>
<feature type="region of interest" description="Disordered" evidence="2">
    <location>
        <begin position="318"/>
        <end position="342"/>
    </location>
</feature>
<comment type="caution">
    <text evidence="3">The sequence shown here is derived from an EMBL/GenBank/DDBJ whole genome shotgun (WGS) entry which is preliminary data.</text>
</comment>
<dbReference type="RefSeq" id="WP_159763425.1">
    <property type="nucleotide sequence ID" value="NZ_WUUT01000002.1"/>
</dbReference>
<dbReference type="AlphaFoldDB" id="A0A6B0SZZ8"/>
<gene>
    <name evidence="3" type="ORF">GRX03_06655</name>
</gene>
<dbReference type="InterPro" id="IPR013762">
    <property type="entry name" value="Integrase-like_cat_sf"/>
</dbReference>
<dbReference type="InterPro" id="IPR011010">
    <property type="entry name" value="DNA_brk_join_enz"/>
</dbReference>
<evidence type="ECO:0000256" key="1">
    <source>
        <dbReference type="ARBA" id="ARBA00023172"/>
    </source>
</evidence>
<sequence>MASSLSPAEALSAEGLYSLYLGGLTIEDETRRRDACYVLLLMGRLGLRPEEITHLHEDWVDWERGEVHVPARDPCACRYCFATARRRKTEAGSDRSVEEIVAETCWSPPDGADGARTIPFGWSRRLTAALYGVLGERPYLDTDVAGIERIVTEAAENAWELDTEAISTEALRASAAEFLATAGFGPRRLADLLAIDEETAGAFARVGGGELREYMYRSLGPDAAPDICGENSQYRLVCDPNPFEREPFDPTEYDARWRGNRAEEVDTLGRNPRPIEPPADSTFDPARIDLRELAADSGSQLVSASLSDWVRRRESQRHQYAETGEAGVGSEETATEYRDQVTSPVQVSVSTRFAGQGIESGRPTGGSVVLGQREVVLVSRDQTGVADTLRIPFDSIVDVAPGYVPDPLKGVFDETVGIAYNDEHDDRKIVVCELPRDIGWEFQETLFASLLEDVETVTANLSEGLEDPEEIEPERRILSTTPRTLTLEDPDSEGLPVRIRLSTIVGLEEKPMESEVGYEMGLTIHHLRVNANVVTVELRPTDEVDKQILSRYLTEYHERQLRKARNASLSNEQREVLDALHSAGDGRNLPALVDMNTGRVASVVASLKELGLVRDSRTGVALTGTGYLVTSGGSLLYESAD</sequence>
<organism evidence="3 4">
    <name type="scientific">Halovenus carboxidivorans</name>
    <dbReference type="NCBI Taxonomy" id="2692199"/>
    <lineage>
        <taxon>Archaea</taxon>
        <taxon>Methanobacteriati</taxon>
        <taxon>Methanobacteriota</taxon>
        <taxon>Stenosarchaea group</taxon>
        <taxon>Halobacteria</taxon>
        <taxon>Halobacteriales</taxon>
        <taxon>Haloarculaceae</taxon>
        <taxon>Halovenus</taxon>
    </lineage>
</organism>
<dbReference type="Gene3D" id="1.10.443.10">
    <property type="entry name" value="Intergrase catalytic core"/>
    <property type="match status" value="1"/>
</dbReference>
<dbReference type="GO" id="GO:0015074">
    <property type="term" value="P:DNA integration"/>
    <property type="evidence" value="ECO:0007669"/>
    <property type="project" value="InterPro"/>
</dbReference>
<dbReference type="PANTHER" id="PTHR42201:SF1">
    <property type="entry name" value="TAXIS PROTEIN"/>
    <property type="match status" value="1"/>
</dbReference>
<dbReference type="InterPro" id="IPR007381">
    <property type="entry name" value="CheF1/F2"/>
</dbReference>